<reference evidence="2" key="1">
    <citation type="submission" date="2020-09" db="EMBL/GenBank/DDBJ databases">
        <title>Comparative genome analyses of four rice-infecting Rhizoctonia solani isolates reveal extensive enrichment of homogalacturonan modification genes.</title>
        <authorList>
            <person name="Lee D.-Y."/>
            <person name="Jeon J."/>
            <person name="Kim K.-T."/>
            <person name="Cheong K."/>
            <person name="Song H."/>
            <person name="Choi G."/>
            <person name="Ko J."/>
            <person name="Opiyo S.O."/>
            <person name="Zuo S."/>
            <person name="Madhav S."/>
            <person name="Lee Y.-H."/>
            <person name="Wang G.-L."/>
        </authorList>
    </citation>
    <scope>NUCLEOTIDE SEQUENCE</scope>
    <source>
        <strain evidence="2">AG1-IA WGL</strain>
    </source>
</reference>
<comment type="caution">
    <text evidence="2">The sequence shown here is derived from an EMBL/GenBank/DDBJ whole genome shotgun (WGS) entry which is preliminary data.</text>
</comment>
<feature type="non-terminal residue" evidence="2">
    <location>
        <position position="262"/>
    </location>
</feature>
<dbReference type="Gene3D" id="3.30.470.110">
    <property type="match status" value="1"/>
</dbReference>
<name>A0A8H7LWD9_9AGAM</name>
<organism evidence="2 3">
    <name type="scientific">Rhizoctonia solani</name>
    <dbReference type="NCBI Taxonomy" id="456999"/>
    <lineage>
        <taxon>Eukaryota</taxon>
        <taxon>Fungi</taxon>
        <taxon>Dikarya</taxon>
        <taxon>Basidiomycota</taxon>
        <taxon>Agaricomycotina</taxon>
        <taxon>Agaricomycetes</taxon>
        <taxon>Cantharellales</taxon>
        <taxon>Ceratobasidiaceae</taxon>
        <taxon>Rhizoctonia</taxon>
    </lineage>
</organism>
<dbReference type="EMBL" id="JACYCD010000048">
    <property type="protein sequence ID" value="KAF8709193.1"/>
    <property type="molecule type" value="Genomic_DNA"/>
</dbReference>
<evidence type="ECO:0000259" key="1">
    <source>
        <dbReference type="Pfam" id="PF24948"/>
    </source>
</evidence>
<dbReference type="SUPFAM" id="SSF56059">
    <property type="entry name" value="Glutathione synthetase ATP-binding domain-like"/>
    <property type="match status" value="1"/>
</dbReference>
<dbReference type="Pfam" id="PF24948">
    <property type="entry name" value="Citrate_synth_N"/>
    <property type="match status" value="1"/>
</dbReference>
<evidence type="ECO:0000313" key="3">
    <source>
        <dbReference type="Proteomes" id="UP000602905"/>
    </source>
</evidence>
<feature type="domain" description="ATP-citrate synthase ATP-grasp" evidence="1">
    <location>
        <begin position="2"/>
        <end position="194"/>
    </location>
</feature>
<proteinExistence type="predicted"/>
<dbReference type="InterPro" id="IPR056749">
    <property type="entry name" value="Citrate_synth_N"/>
</dbReference>
<dbReference type="AlphaFoldDB" id="A0A8H7LWD9"/>
<sequence length="262" mass="28740">MSSKAIREFDAKLPLPCWLPCAPAYAGTKPVTSTFVYPTPKVVQTPRDSDTNTATPDTQLPPFLTEKLVAKPDQLIKRRGKAGLLSLNKGWDESKAWIFGHGGKPVQVESATGTLNNFIVGPFLPHPSNTEYYICTNSQREGDEILFTHEGGVDIGDVYARAARLTITVNAPFPPRADVKSNLLAAIPAVKLAKFSKLGECVPMKVRQMQEDGHEDEHLPPLPPRVIYYSNSAKPTRLTNEPQVGPSKLPIKAIHTTEMDSE</sequence>
<evidence type="ECO:0000313" key="2">
    <source>
        <dbReference type="EMBL" id="KAF8709193.1"/>
    </source>
</evidence>
<dbReference type="OrthoDB" id="3261737at2759"/>
<accession>A0A8H7LWD9</accession>
<protein>
    <submittedName>
        <fullName evidence="2">ATP-citrate synthase</fullName>
    </submittedName>
</protein>
<gene>
    <name evidence="2" type="ORF">RHS03_02565</name>
</gene>
<dbReference type="Proteomes" id="UP000602905">
    <property type="component" value="Unassembled WGS sequence"/>
</dbReference>